<accession>A0ABT8YXL9</accession>
<comment type="similarity">
    <text evidence="2">Belongs to the methyl-accepting chemotaxis (MCP) protein family.</text>
</comment>
<dbReference type="CDD" id="cd11386">
    <property type="entry name" value="MCP_signal"/>
    <property type="match status" value="1"/>
</dbReference>
<keyword evidence="3" id="KW-0807">Transducer</keyword>
<keyword evidence="6" id="KW-1133">Transmembrane helix</keyword>
<evidence type="ECO:0000256" key="4">
    <source>
        <dbReference type="SAM" id="Coils"/>
    </source>
</evidence>
<dbReference type="CDD" id="cd18774">
    <property type="entry name" value="PDC2_HK_sensor"/>
    <property type="match status" value="1"/>
</dbReference>
<feature type="domain" description="Methyl-accepting transducer" evidence="7">
    <location>
        <begin position="370"/>
        <end position="599"/>
    </location>
</feature>
<dbReference type="RefSeq" id="WP_304385864.1">
    <property type="nucleotide sequence ID" value="NZ_JAUPBL010000087.1"/>
</dbReference>
<dbReference type="Pfam" id="PF00015">
    <property type="entry name" value="MCPsignal"/>
    <property type="match status" value="1"/>
</dbReference>
<evidence type="ECO:0000313" key="9">
    <source>
        <dbReference type="EMBL" id="MDO7020608.1"/>
    </source>
</evidence>
<keyword evidence="6" id="KW-0812">Transmembrane</keyword>
<evidence type="ECO:0000259" key="7">
    <source>
        <dbReference type="PROSITE" id="PS50111"/>
    </source>
</evidence>
<dbReference type="PROSITE" id="PS50111">
    <property type="entry name" value="CHEMOTAXIS_TRANSDUC_2"/>
    <property type="match status" value="1"/>
</dbReference>
<keyword evidence="4" id="KW-0175">Coiled coil</keyword>
<dbReference type="InterPro" id="IPR003660">
    <property type="entry name" value="HAMP_dom"/>
</dbReference>
<dbReference type="Gene3D" id="3.30.450.20">
    <property type="entry name" value="PAS domain"/>
    <property type="match status" value="1"/>
</dbReference>
<dbReference type="InterPro" id="IPR051310">
    <property type="entry name" value="MCP_chemotaxis"/>
</dbReference>
<dbReference type="PANTHER" id="PTHR43531">
    <property type="entry name" value="PROTEIN ICFG"/>
    <property type="match status" value="1"/>
</dbReference>
<gene>
    <name evidence="9" type="ORF">Q5M86_07460</name>
</gene>
<evidence type="ECO:0000259" key="8">
    <source>
        <dbReference type="PROSITE" id="PS50885"/>
    </source>
</evidence>
<dbReference type="Proteomes" id="UP001175147">
    <property type="component" value="Unassembled WGS sequence"/>
</dbReference>
<feature type="region of interest" description="Disordered" evidence="5">
    <location>
        <begin position="631"/>
        <end position="692"/>
    </location>
</feature>
<keyword evidence="10" id="KW-1185">Reference proteome</keyword>
<name>A0ABT8YXL9_9SPIR</name>
<comment type="caution">
    <text evidence="9">The sequence shown here is derived from an EMBL/GenBank/DDBJ whole genome shotgun (WGS) entry which is preliminary data.</text>
</comment>
<evidence type="ECO:0000256" key="1">
    <source>
        <dbReference type="ARBA" id="ARBA00022500"/>
    </source>
</evidence>
<dbReference type="SUPFAM" id="SSF58104">
    <property type="entry name" value="Methyl-accepting chemotaxis protein (MCP) signaling domain"/>
    <property type="match status" value="1"/>
</dbReference>
<proteinExistence type="inferred from homology"/>
<dbReference type="EMBL" id="JAUPBM010000083">
    <property type="protein sequence ID" value="MDO7020608.1"/>
    <property type="molecule type" value="Genomic_DNA"/>
</dbReference>
<feature type="transmembrane region" description="Helical" evidence="6">
    <location>
        <begin position="287"/>
        <end position="310"/>
    </location>
</feature>
<feature type="coiled-coil region" evidence="4">
    <location>
        <begin position="511"/>
        <end position="538"/>
    </location>
</feature>
<feature type="region of interest" description="Disordered" evidence="5">
    <location>
        <begin position="386"/>
        <end position="405"/>
    </location>
</feature>
<evidence type="ECO:0000256" key="3">
    <source>
        <dbReference type="PROSITE-ProRule" id="PRU00284"/>
    </source>
</evidence>
<dbReference type="SMART" id="SM00304">
    <property type="entry name" value="HAMP"/>
    <property type="match status" value="1"/>
</dbReference>
<dbReference type="CDD" id="cd06225">
    <property type="entry name" value="HAMP"/>
    <property type="match status" value="1"/>
</dbReference>
<evidence type="ECO:0000256" key="5">
    <source>
        <dbReference type="SAM" id="MobiDB-lite"/>
    </source>
</evidence>
<keyword evidence="1" id="KW-0145">Chemotaxis</keyword>
<sequence>MKKINSLAFRMPFVICVIVVVIIMVMLISSIRIASSGISSSKLGGFNSTIAGYASVLDTWFGLESSLINTYAVTPVIMRYLEGNEATPAELLLNTIKNFKSNNLYIINIGVADMNGDIVADSASSSLIGRNLSSYIPDTWSKVSSGDNEIIYGDKLIKSDITGKWAMPAVKLVKGSNNQNAGYIYVLLDWAVLHQTHFSNIDLGKTGGLFITSQDLYNIMDSKYENIAAMQINPIYKQAFSGAGSGILSYEIEGEQRTAAYYKMKSRPWIIALAMMDYEIYAQNAKLIIASIIIGIISIIVVAVFVSIFISTITKPLEIVVEEAEEIERGDLSNIKQRIKPRKDEIGALSRSFLSMRKKLAETITEVNTASNNIVKAAQELAQGNADLSRRTESQAASLEETASSMEEMASTIKSSTDHAVAGNDMMLTSKEAVENAGKIIAETTLNIEEVYEASEKIRNITKIIEDIAFQTNILALNAAVEAARAGDQGKGFAVVASEVRNLAQTTQSSVKDITALVDNTNEKINKATETARQSQDIFMDIQEKIDNTAKIMQDISATAMEQQVGVDQVNKAVAEMDTVTQHNASLVQESTYTSESLLEQAHALKDTVSFFKLSAADLAKEKSVKNVKAVSTENKKEKFDDSIKPVKNSDDKELKKDIKKSELKKEAPKKEEIKKQKTDTSKSELKVPPSVAKARELENAKAPTVRNDEFGVTYSSTSNEMTDDGFASF</sequence>
<dbReference type="Pfam" id="PF00672">
    <property type="entry name" value="HAMP"/>
    <property type="match status" value="1"/>
</dbReference>
<keyword evidence="6" id="KW-0472">Membrane</keyword>
<reference evidence="9" key="1">
    <citation type="submission" date="2023-07" db="EMBL/GenBank/DDBJ databases">
        <title>Mucosal microbiota of week-old chicken and adult hens.</title>
        <authorList>
            <person name="Volf J."/>
            <person name="Karasova D."/>
            <person name="Crhanova M."/>
            <person name="Faldynova M."/>
            <person name="Prikrylova H."/>
            <person name="Zeman M."/>
            <person name="Babak V."/>
            <person name="Rajova J."/>
            <person name="Rychlik I."/>
        </authorList>
    </citation>
    <scope>NUCLEOTIDE SEQUENCE</scope>
    <source>
        <strain evidence="9">ET902</strain>
    </source>
</reference>
<dbReference type="InterPro" id="IPR004089">
    <property type="entry name" value="MCPsignal_dom"/>
</dbReference>
<evidence type="ECO:0000313" key="10">
    <source>
        <dbReference type="Proteomes" id="UP001175147"/>
    </source>
</evidence>
<feature type="domain" description="HAMP" evidence="8">
    <location>
        <begin position="311"/>
        <end position="365"/>
    </location>
</feature>
<dbReference type="SMART" id="SM00283">
    <property type="entry name" value="MA"/>
    <property type="match status" value="1"/>
</dbReference>
<feature type="compositionally biased region" description="Basic and acidic residues" evidence="5">
    <location>
        <begin position="634"/>
        <end position="686"/>
    </location>
</feature>
<dbReference type="PANTHER" id="PTHR43531:SF11">
    <property type="entry name" value="METHYL-ACCEPTING CHEMOTAXIS PROTEIN 3"/>
    <property type="match status" value="1"/>
</dbReference>
<organism evidence="9 10">
    <name type="scientific">Brachyspira innocens</name>
    <dbReference type="NCBI Taxonomy" id="13264"/>
    <lineage>
        <taxon>Bacteria</taxon>
        <taxon>Pseudomonadati</taxon>
        <taxon>Spirochaetota</taxon>
        <taxon>Spirochaetia</taxon>
        <taxon>Brachyspirales</taxon>
        <taxon>Brachyspiraceae</taxon>
        <taxon>Brachyspira</taxon>
    </lineage>
</organism>
<feature type="compositionally biased region" description="Low complexity" evidence="5">
    <location>
        <begin position="396"/>
        <end position="405"/>
    </location>
</feature>
<feature type="transmembrane region" description="Helical" evidence="6">
    <location>
        <begin position="12"/>
        <end position="34"/>
    </location>
</feature>
<protein>
    <submittedName>
        <fullName evidence="9">Methyl-accepting chemotaxis protein</fullName>
    </submittedName>
</protein>
<dbReference type="Gene3D" id="1.10.287.950">
    <property type="entry name" value="Methyl-accepting chemotaxis protein"/>
    <property type="match status" value="1"/>
</dbReference>
<dbReference type="PROSITE" id="PS50885">
    <property type="entry name" value="HAMP"/>
    <property type="match status" value="1"/>
</dbReference>
<evidence type="ECO:0000256" key="2">
    <source>
        <dbReference type="ARBA" id="ARBA00029447"/>
    </source>
</evidence>
<evidence type="ECO:0000256" key="6">
    <source>
        <dbReference type="SAM" id="Phobius"/>
    </source>
</evidence>